<dbReference type="Proteomes" id="UP001597438">
    <property type="component" value="Unassembled WGS sequence"/>
</dbReference>
<accession>A0ABW5WZV7</accession>
<dbReference type="RefSeq" id="WP_251740419.1">
    <property type="nucleotide sequence ID" value="NZ_JBHUOJ010000007.1"/>
</dbReference>
<evidence type="ECO:0000313" key="2">
    <source>
        <dbReference type="Proteomes" id="UP001597438"/>
    </source>
</evidence>
<name>A0ABW5WZV7_9FLAO</name>
<organism evidence="1 2">
    <name type="scientific">Christiangramia antarctica</name>
    <dbReference type="NCBI Taxonomy" id="2058158"/>
    <lineage>
        <taxon>Bacteria</taxon>
        <taxon>Pseudomonadati</taxon>
        <taxon>Bacteroidota</taxon>
        <taxon>Flavobacteriia</taxon>
        <taxon>Flavobacteriales</taxon>
        <taxon>Flavobacteriaceae</taxon>
        <taxon>Christiangramia</taxon>
    </lineage>
</organism>
<dbReference type="EMBL" id="JBHUOJ010000007">
    <property type="protein sequence ID" value="MFD2832371.1"/>
    <property type="molecule type" value="Genomic_DNA"/>
</dbReference>
<keyword evidence="2" id="KW-1185">Reference proteome</keyword>
<sequence>MGRPSTKPKDLRDGYYIEVRNKNKSKGIKIRRDTKEQLLLAIDEYKASKEVIVLGRSKNGKMLPMPELEPKS</sequence>
<gene>
    <name evidence="1" type="ORF">ACFSYS_03670</name>
</gene>
<evidence type="ECO:0000313" key="1">
    <source>
        <dbReference type="EMBL" id="MFD2832371.1"/>
    </source>
</evidence>
<reference evidence="2" key="1">
    <citation type="journal article" date="2019" name="Int. J. Syst. Evol. Microbiol.">
        <title>The Global Catalogue of Microorganisms (GCM) 10K type strain sequencing project: providing services to taxonomists for standard genome sequencing and annotation.</title>
        <authorList>
            <consortium name="The Broad Institute Genomics Platform"/>
            <consortium name="The Broad Institute Genome Sequencing Center for Infectious Disease"/>
            <person name="Wu L."/>
            <person name="Ma J."/>
        </authorList>
    </citation>
    <scope>NUCLEOTIDE SEQUENCE [LARGE SCALE GENOMIC DNA]</scope>
    <source>
        <strain evidence="2">KCTC 52925</strain>
    </source>
</reference>
<proteinExistence type="predicted"/>
<protein>
    <submittedName>
        <fullName evidence="1">Uncharacterized protein</fullName>
    </submittedName>
</protein>
<comment type="caution">
    <text evidence="1">The sequence shown here is derived from an EMBL/GenBank/DDBJ whole genome shotgun (WGS) entry which is preliminary data.</text>
</comment>